<dbReference type="RefSeq" id="WP_123390698.1">
    <property type="nucleotide sequence ID" value="NZ_RKHO01000001.1"/>
</dbReference>
<dbReference type="OrthoDB" id="3571220at2"/>
<name>A0A3N2CUP7_9ACTN</name>
<evidence type="ECO:0000313" key="2">
    <source>
        <dbReference type="EMBL" id="ROR91265.1"/>
    </source>
</evidence>
<evidence type="ECO:0000256" key="1">
    <source>
        <dbReference type="SAM" id="MobiDB-lite"/>
    </source>
</evidence>
<organism evidence="2 3">
    <name type="scientific">Nocardioides aurantiacus</name>
    <dbReference type="NCBI Taxonomy" id="86796"/>
    <lineage>
        <taxon>Bacteria</taxon>
        <taxon>Bacillati</taxon>
        <taxon>Actinomycetota</taxon>
        <taxon>Actinomycetes</taxon>
        <taxon>Propionibacteriales</taxon>
        <taxon>Nocardioidaceae</taxon>
        <taxon>Nocardioides</taxon>
    </lineage>
</organism>
<comment type="caution">
    <text evidence="2">The sequence shown here is derived from an EMBL/GenBank/DDBJ whole genome shotgun (WGS) entry which is preliminary data.</text>
</comment>
<dbReference type="AlphaFoldDB" id="A0A3N2CUP7"/>
<dbReference type="Proteomes" id="UP000281738">
    <property type="component" value="Unassembled WGS sequence"/>
</dbReference>
<feature type="region of interest" description="Disordered" evidence="1">
    <location>
        <begin position="185"/>
        <end position="209"/>
    </location>
</feature>
<reference evidence="2 3" key="1">
    <citation type="submission" date="2018-11" db="EMBL/GenBank/DDBJ databases">
        <title>Sequencing the genomes of 1000 actinobacteria strains.</title>
        <authorList>
            <person name="Klenk H.-P."/>
        </authorList>
    </citation>
    <scope>NUCLEOTIDE SEQUENCE [LARGE SCALE GENOMIC DNA]</scope>
    <source>
        <strain evidence="2 3">DSM 12652</strain>
    </source>
</reference>
<proteinExistence type="predicted"/>
<keyword evidence="3" id="KW-1185">Reference proteome</keyword>
<accession>A0A3N2CUP7</accession>
<evidence type="ECO:0000313" key="3">
    <source>
        <dbReference type="Proteomes" id="UP000281738"/>
    </source>
</evidence>
<dbReference type="EMBL" id="RKHO01000001">
    <property type="protein sequence ID" value="ROR91265.1"/>
    <property type="molecule type" value="Genomic_DNA"/>
</dbReference>
<protein>
    <submittedName>
        <fullName evidence="2">Uncharacterized protein</fullName>
    </submittedName>
</protein>
<gene>
    <name evidence="2" type="ORF">EDD33_2131</name>
</gene>
<sequence length="209" mass="22155">MSRAGRTRHRFAGQIAGVGSSSGVRVVVGHWPCSPLGPFADVMVAEADGTRVLLAPDPAVADFVALTYRFDRVVIGPVAVQVSGGAWRVEGPELSLQLDLGRRTPLGRLLRLVPRRLATAPWWSGLTDPVARVALRGVRTRGSAGHGRREFYGATDLHAVTGLVGRWRGHELGTLAPVAPEPGFGFGSTPERPSVTAVTTTVEVPDSRA</sequence>